<proteinExistence type="predicted"/>
<accession>E9DH91</accession>
<dbReference type="EMBL" id="GL636508">
    <property type="protein sequence ID" value="EFW14115.1"/>
    <property type="molecule type" value="Genomic_DNA"/>
</dbReference>
<evidence type="ECO:0000313" key="2">
    <source>
        <dbReference type="EMBL" id="EFW14115.1"/>
    </source>
</evidence>
<dbReference type="Proteomes" id="UP000002497">
    <property type="component" value="Unassembled WGS sequence"/>
</dbReference>
<dbReference type="VEuPathDB" id="FungiDB:CPSG_09190"/>
<evidence type="ECO:0000256" key="1">
    <source>
        <dbReference type="SAM" id="MobiDB-lite"/>
    </source>
</evidence>
<organism evidence="3">
    <name type="scientific">Coccidioides posadasii (strain RMSCC 757 / Silveira)</name>
    <name type="common">Valley fever fungus</name>
    <dbReference type="NCBI Taxonomy" id="443226"/>
    <lineage>
        <taxon>Eukaryota</taxon>
        <taxon>Fungi</taxon>
        <taxon>Dikarya</taxon>
        <taxon>Ascomycota</taxon>
        <taxon>Pezizomycotina</taxon>
        <taxon>Eurotiomycetes</taxon>
        <taxon>Eurotiomycetidae</taxon>
        <taxon>Onygenales</taxon>
        <taxon>Onygenaceae</taxon>
        <taxon>Coccidioides</taxon>
    </lineage>
</organism>
<keyword evidence="3" id="KW-1185">Reference proteome</keyword>
<name>E9DH91_COCPS</name>
<sequence>MIDSFYGYWVEGPRSHEASKLPTRDPEGPLLAGVERDELGETLLSTRPPSVKRKSKEASRILALWTPDRNLSTWHRVDGWLSHHSTTNLHVQRRPAQPHVGSQPVPTLRGPSVRIASAYLAGPELATPEGVISCEQTRGRDGVLASRTPSSGG</sequence>
<gene>
    <name evidence="2" type="ORF">CPSG_09190</name>
</gene>
<feature type="compositionally biased region" description="Basic and acidic residues" evidence="1">
    <location>
        <begin position="16"/>
        <end position="27"/>
    </location>
</feature>
<protein>
    <submittedName>
        <fullName evidence="2">Uncharacterized protein</fullName>
    </submittedName>
</protein>
<dbReference type="AlphaFoldDB" id="E9DH91"/>
<reference evidence="3" key="1">
    <citation type="journal article" date="2010" name="Genome Res.">
        <title>Population genomic sequencing of Coccidioides fungi reveals recent hybridization and transposon control.</title>
        <authorList>
            <person name="Neafsey D.E."/>
            <person name="Barker B.M."/>
            <person name="Sharpton T.J."/>
            <person name="Stajich J.E."/>
            <person name="Park D.J."/>
            <person name="Whiston E."/>
            <person name="Hung C.-Y."/>
            <person name="McMahan C."/>
            <person name="White J."/>
            <person name="Sykes S."/>
            <person name="Heiman D."/>
            <person name="Young S."/>
            <person name="Zeng Q."/>
            <person name="Abouelleil A."/>
            <person name="Aftuck L."/>
            <person name="Bessette D."/>
            <person name="Brown A."/>
            <person name="FitzGerald M."/>
            <person name="Lui A."/>
            <person name="Macdonald J.P."/>
            <person name="Priest M."/>
            <person name="Orbach M.J."/>
            <person name="Galgiani J.N."/>
            <person name="Kirkland T.N."/>
            <person name="Cole G.T."/>
            <person name="Birren B.W."/>
            <person name="Henn M.R."/>
            <person name="Taylor J.W."/>
            <person name="Rounsley S.D."/>
        </authorList>
    </citation>
    <scope>NUCLEOTIDE SEQUENCE [LARGE SCALE GENOMIC DNA]</scope>
    <source>
        <strain evidence="3">RMSCC 757 / Silveira</strain>
    </source>
</reference>
<dbReference type="HOGENOM" id="CLU_1713077_0_0_1"/>
<reference evidence="3" key="2">
    <citation type="submission" date="2010-03" db="EMBL/GenBank/DDBJ databases">
        <title>The genome sequence of Coccidioides posadasii strain Silveira.</title>
        <authorList>
            <consortium name="The Broad Institute Genome Sequencing Center for Infectious Disease"/>
            <person name="Neafsey D."/>
            <person name="Orbach M."/>
            <person name="Henn M.R."/>
            <person name="Cole G.T."/>
            <person name="Galgiani J."/>
            <person name="Gardner M.J."/>
            <person name="Kirkland T.N."/>
            <person name="Taylor J.W."/>
            <person name="Young S.K."/>
            <person name="Zeng Q."/>
            <person name="Koehrsen M."/>
            <person name="Alvarado L."/>
            <person name="Berlin A."/>
            <person name="Borenstein D."/>
            <person name="Chapman S.B."/>
            <person name="Chen Z."/>
            <person name="Engels R."/>
            <person name="Freedman E."/>
            <person name="Gellesch M."/>
            <person name="Goldberg J."/>
            <person name="Griggs A."/>
            <person name="Gujja S."/>
            <person name="Heilman E."/>
            <person name="Heiman D."/>
            <person name="Howarth C."/>
            <person name="Jen D."/>
            <person name="Larson L."/>
            <person name="Mehta T."/>
            <person name="Neiman D."/>
            <person name="Park D."/>
            <person name="Pearson M."/>
            <person name="Richards J."/>
            <person name="Roberts A."/>
            <person name="Saif S."/>
            <person name="Shea T."/>
            <person name="Shenoy N."/>
            <person name="Sisk P."/>
            <person name="Stolte C."/>
            <person name="Sykes S."/>
            <person name="Walk T."/>
            <person name="White J."/>
            <person name="Yandava C."/>
            <person name="Haas B."/>
            <person name="Nusbaum C."/>
            <person name="Birren B."/>
        </authorList>
    </citation>
    <scope>NUCLEOTIDE SEQUENCE [LARGE SCALE GENOMIC DNA]</scope>
    <source>
        <strain evidence="3">RMSCC 757 / Silveira</strain>
    </source>
</reference>
<evidence type="ECO:0000313" key="3">
    <source>
        <dbReference type="Proteomes" id="UP000002497"/>
    </source>
</evidence>
<feature type="region of interest" description="Disordered" evidence="1">
    <location>
        <begin position="16"/>
        <end position="57"/>
    </location>
</feature>